<feature type="transmembrane region" description="Helical" evidence="1">
    <location>
        <begin position="6"/>
        <end position="24"/>
    </location>
</feature>
<dbReference type="Gene3D" id="2.60.40.10">
    <property type="entry name" value="Immunoglobulins"/>
    <property type="match status" value="1"/>
</dbReference>
<proteinExistence type="predicted"/>
<reference evidence="2 3" key="1">
    <citation type="journal article" date="2015" name="Nature">
        <title>rRNA introns, odd ribosomes, and small enigmatic genomes across a large radiation of phyla.</title>
        <authorList>
            <person name="Brown C.T."/>
            <person name="Hug L.A."/>
            <person name="Thomas B.C."/>
            <person name="Sharon I."/>
            <person name="Castelle C.J."/>
            <person name="Singh A."/>
            <person name="Wilkins M.J."/>
            <person name="Williams K.H."/>
            <person name="Banfield J.F."/>
        </authorList>
    </citation>
    <scope>NUCLEOTIDE SEQUENCE [LARGE SCALE GENOMIC DNA]</scope>
</reference>
<evidence type="ECO:0000256" key="1">
    <source>
        <dbReference type="SAM" id="Phobius"/>
    </source>
</evidence>
<dbReference type="STRING" id="1618574.UT24_C0009G0016"/>
<protein>
    <recommendedName>
        <fullName evidence="4">DUF5666 domain-containing protein</fullName>
    </recommendedName>
</protein>
<accession>A0A0G0M9C9</accession>
<keyword evidence="1" id="KW-1133">Transmembrane helix</keyword>
<gene>
    <name evidence="2" type="ORF">UT24_C0009G0016</name>
</gene>
<keyword evidence="1" id="KW-0812">Transmembrane</keyword>
<dbReference type="Proteomes" id="UP000033881">
    <property type="component" value="Unassembled WGS sequence"/>
</dbReference>
<comment type="caution">
    <text evidence="2">The sequence shown here is derived from an EMBL/GenBank/DDBJ whole genome shotgun (WGS) entry which is preliminary data.</text>
</comment>
<dbReference type="AlphaFoldDB" id="A0A0G0M9C9"/>
<evidence type="ECO:0000313" key="2">
    <source>
        <dbReference type="EMBL" id="KKR00699.1"/>
    </source>
</evidence>
<sequence>MRKELIIAIIAGIIVGLTIAFGVWRANSALKKVKVVTKEPTSLDQKRSVSQNGSSKITLAAPEAEDVITQNPTKVSGITLKDALVVVSSEEEDYILKADASGSFEQEVELIGGINQLIVASFDESEGKSEQELTVIFSREFKVSEEGSGNPTATDEGDPIREKVREKLEEVKKNPKAYIGTITDKLETSLQIKNALGEIQLISVDSENVDFVKTSKSQTTIKYNDLAIGDFIIAMGFATNSNGVLAAQRILVSPQLEAPKREIVFGQATGIAKNVLSLKDKQGKEWKLTFPKKWKGPEIKEIKEGEKVVAIVEQEENIYNIRTIEITSKVETSSN</sequence>
<evidence type="ECO:0008006" key="4">
    <source>
        <dbReference type="Google" id="ProtNLM"/>
    </source>
</evidence>
<name>A0A0G0M9C9_9BACT</name>
<evidence type="ECO:0000313" key="3">
    <source>
        <dbReference type="Proteomes" id="UP000033881"/>
    </source>
</evidence>
<dbReference type="EMBL" id="LBWB01000009">
    <property type="protein sequence ID" value="KKR00699.1"/>
    <property type="molecule type" value="Genomic_DNA"/>
</dbReference>
<dbReference type="InterPro" id="IPR013783">
    <property type="entry name" value="Ig-like_fold"/>
</dbReference>
<organism evidence="2 3">
    <name type="scientific">Candidatus Woesebacteria bacterium GW2011_GWB1_39_12</name>
    <dbReference type="NCBI Taxonomy" id="1618574"/>
    <lineage>
        <taxon>Bacteria</taxon>
        <taxon>Candidatus Woeseibacteriota</taxon>
    </lineage>
</organism>
<keyword evidence="1" id="KW-0472">Membrane</keyword>